<sequence length="334" mass="36684">MAGVSIIISQYFARAAGFTLTDAGVLLDGDEVLLRTKVENGRFPAQSHYDILGLVAEKVPDRAELSIRYARLIDIDKLGTLALACKAAPNVGGALQRMSRYHSLLSDSVRYHLDTQENGVFLRQDVLVGTGPGLVFSPEAGLCAMFQTIRQVAADTITAAAVTFRHSAPRDAPAFEAFFGCAVDFEAGSDGILFSHESLSTRNRLGDQALSEFLTRHLDAELEQVKSEPTLVRSTKEEIARGLSEGVPRMADIARELGLSVRSFHRRLADHGVSFQALAEETRREIAMSMLRDDTCPLSEIAFLAGFSEQSAFNRAFKRWTNQTPANYRRSLGR</sequence>
<dbReference type="SMART" id="SM00342">
    <property type="entry name" value="HTH_ARAC"/>
    <property type="match status" value="1"/>
</dbReference>
<dbReference type="PRINTS" id="PR00032">
    <property type="entry name" value="HTHARAC"/>
</dbReference>
<dbReference type="Pfam" id="PF12833">
    <property type="entry name" value="HTH_18"/>
    <property type="match status" value="1"/>
</dbReference>
<dbReference type="SUPFAM" id="SSF46689">
    <property type="entry name" value="Homeodomain-like"/>
    <property type="match status" value="1"/>
</dbReference>
<dbReference type="InterPro" id="IPR018060">
    <property type="entry name" value="HTH_AraC"/>
</dbReference>
<dbReference type="PANTHER" id="PTHR47894:SF1">
    <property type="entry name" value="HTH-TYPE TRANSCRIPTIONAL REGULATOR VQSM"/>
    <property type="match status" value="1"/>
</dbReference>
<dbReference type="InterPro" id="IPR009057">
    <property type="entry name" value="Homeodomain-like_sf"/>
</dbReference>
<dbReference type="AlphaFoldDB" id="A0A7C9MDL3"/>
<keyword evidence="2" id="KW-0238">DNA-binding</keyword>
<feature type="domain" description="HTH araC/xylS-type" evidence="4">
    <location>
        <begin position="233"/>
        <end position="331"/>
    </location>
</feature>
<dbReference type="RefSeq" id="WP_160764282.1">
    <property type="nucleotide sequence ID" value="NZ_WUPT01000002.1"/>
</dbReference>
<gene>
    <name evidence="5" type="ORF">GQ651_10890</name>
</gene>
<keyword evidence="1" id="KW-0805">Transcription regulation</keyword>
<evidence type="ECO:0000259" key="4">
    <source>
        <dbReference type="PROSITE" id="PS01124"/>
    </source>
</evidence>
<keyword evidence="3" id="KW-0804">Transcription</keyword>
<dbReference type="InterPro" id="IPR020449">
    <property type="entry name" value="Tscrpt_reg_AraC-type_HTH"/>
</dbReference>
<dbReference type="InterPro" id="IPR032687">
    <property type="entry name" value="AraC-type_N"/>
</dbReference>
<organism evidence="5 6">
    <name type="scientific">Kangsaoukella pontilimi</name>
    <dbReference type="NCBI Taxonomy" id="2691042"/>
    <lineage>
        <taxon>Bacteria</taxon>
        <taxon>Pseudomonadati</taxon>
        <taxon>Pseudomonadota</taxon>
        <taxon>Alphaproteobacteria</taxon>
        <taxon>Rhodobacterales</taxon>
        <taxon>Paracoccaceae</taxon>
        <taxon>Kangsaoukella</taxon>
    </lineage>
</organism>
<dbReference type="EMBL" id="WUPT01000002">
    <property type="protein sequence ID" value="MXQ08351.1"/>
    <property type="molecule type" value="Genomic_DNA"/>
</dbReference>
<dbReference type="PANTHER" id="PTHR47894">
    <property type="entry name" value="HTH-TYPE TRANSCRIPTIONAL REGULATOR GADX"/>
    <property type="match status" value="1"/>
</dbReference>
<evidence type="ECO:0000313" key="5">
    <source>
        <dbReference type="EMBL" id="MXQ08351.1"/>
    </source>
</evidence>
<protein>
    <submittedName>
        <fullName evidence="5">Helix-turn-helix domain-containing protein</fullName>
    </submittedName>
</protein>
<evidence type="ECO:0000256" key="2">
    <source>
        <dbReference type="ARBA" id="ARBA00023125"/>
    </source>
</evidence>
<dbReference type="Pfam" id="PF12625">
    <property type="entry name" value="Arabinose_bd"/>
    <property type="match status" value="1"/>
</dbReference>
<dbReference type="Gene3D" id="1.10.10.60">
    <property type="entry name" value="Homeodomain-like"/>
    <property type="match status" value="1"/>
</dbReference>
<name>A0A7C9MDL3_9RHOB</name>
<evidence type="ECO:0000256" key="1">
    <source>
        <dbReference type="ARBA" id="ARBA00023015"/>
    </source>
</evidence>
<reference evidence="5 6" key="1">
    <citation type="submission" date="2019-12" db="EMBL/GenBank/DDBJ databases">
        <authorList>
            <person name="Lee S.D."/>
        </authorList>
    </citation>
    <scope>NUCLEOTIDE SEQUENCE [LARGE SCALE GENOMIC DNA]</scope>
    <source>
        <strain evidence="5 6">GH1-50</strain>
    </source>
</reference>
<comment type="caution">
    <text evidence="5">The sequence shown here is derived from an EMBL/GenBank/DDBJ whole genome shotgun (WGS) entry which is preliminary data.</text>
</comment>
<proteinExistence type="predicted"/>
<reference evidence="5 6" key="2">
    <citation type="submission" date="2020-03" db="EMBL/GenBank/DDBJ databases">
        <title>Kangsaoukella pontilimi gen. nov., sp. nov., a new member of the family Rhodobacteraceae isolated from a tidal mudflat.</title>
        <authorList>
            <person name="Kim I.S."/>
        </authorList>
    </citation>
    <scope>NUCLEOTIDE SEQUENCE [LARGE SCALE GENOMIC DNA]</scope>
    <source>
        <strain evidence="5 6">GH1-50</strain>
    </source>
</reference>
<dbReference type="PROSITE" id="PS01124">
    <property type="entry name" value="HTH_ARAC_FAMILY_2"/>
    <property type="match status" value="1"/>
</dbReference>
<dbReference type="Proteomes" id="UP000480350">
    <property type="component" value="Unassembled WGS sequence"/>
</dbReference>
<evidence type="ECO:0000256" key="3">
    <source>
        <dbReference type="ARBA" id="ARBA00023163"/>
    </source>
</evidence>
<evidence type="ECO:0000313" key="6">
    <source>
        <dbReference type="Proteomes" id="UP000480350"/>
    </source>
</evidence>
<keyword evidence="6" id="KW-1185">Reference proteome</keyword>
<dbReference type="GO" id="GO:0000976">
    <property type="term" value="F:transcription cis-regulatory region binding"/>
    <property type="evidence" value="ECO:0007669"/>
    <property type="project" value="TreeGrafter"/>
</dbReference>
<dbReference type="GO" id="GO:0005829">
    <property type="term" value="C:cytosol"/>
    <property type="evidence" value="ECO:0007669"/>
    <property type="project" value="TreeGrafter"/>
</dbReference>
<accession>A0A7C9MDL3</accession>
<dbReference type="GO" id="GO:0003700">
    <property type="term" value="F:DNA-binding transcription factor activity"/>
    <property type="evidence" value="ECO:0007669"/>
    <property type="project" value="InterPro"/>
</dbReference>